<feature type="transmembrane region" description="Helical" evidence="1">
    <location>
        <begin position="34"/>
        <end position="58"/>
    </location>
</feature>
<name>S9W499_9TRYP</name>
<sequence length="162" mass="18493">MSTRSVKERDVAGMTAFEVSLQYLLLRQDRSYHFIQFLTAVGSLIFFSGLFLVLWLSLVEPVLPMLPLAFAQWLAEQRSSLVTLVVLALIALLLLRASKKKFIIEPGEEMVERLNREVLEPCLGLTFDISSGKLFTDGRIDNMREPDSFYQLRYCLDSHSSN</sequence>
<comment type="caution">
    <text evidence="4">The sequence shown here is derived from an EMBL/GenBank/DDBJ whole genome shotgun (WGS) entry which is preliminary data.</text>
</comment>
<dbReference type="AlphaFoldDB" id="S9W499"/>
<keyword evidence="5" id="KW-1185">Reference proteome</keyword>
<proteinExistence type="predicted"/>
<gene>
    <name evidence="4" type="ORF">STCU_01795</name>
    <name evidence="3" type="ORF">STCU_02553</name>
    <name evidence="2" type="ORF">STCU_04206</name>
</gene>
<protein>
    <submittedName>
        <fullName evidence="4">Uncharacterized protein</fullName>
    </submittedName>
</protein>
<keyword evidence="1" id="KW-0472">Membrane</keyword>
<keyword evidence="1" id="KW-0812">Transmembrane</keyword>
<dbReference type="EMBL" id="ATMH01004206">
    <property type="protein sequence ID" value="EPY30159.1"/>
    <property type="molecule type" value="Genomic_DNA"/>
</dbReference>
<feature type="transmembrane region" description="Helical" evidence="1">
    <location>
        <begin position="78"/>
        <end position="95"/>
    </location>
</feature>
<keyword evidence="1" id="KW-1133">Transmembrane helix</keyword>
<evidence type="ECO:0000313" key="5">
    <source>
        <dbReference type="Proteomes" id="UP000015354"/>
    </source>
</evidence>
<evidence type="ECO:0000256" key="1">
    <source>
        <dbReference type="SAM" id="Phobius"/>
    </source>
</evidence>
<reference evidence="4 5" key="1">
    <citation type="journal article" date="2013" name="PLoS ONE">
        <title>Predicting the Proteins of Angomonas deanei, Strigomonas culicis and Their Respective Endosymbionts Reveals New Aspects of the Trypanosomatidae Family.</title>
        <authorList>
            <person name="Motta M.C."/>
            <person name="Martins A.C."/>
            <person name="de Souza S.S."/>
            <person name="Catta-Preta C.M."/>
            <person name="Silva R."/>
            <person name="Klein C.C."/>
            <person name="de Almeida L.G."/>
            <person name="de Lima Cunha O."/>
            <person name="Ciapina L.P."/>
            <person name="Brocchi M."/>
            <person name="Colabardini A.C."/>
            <person name="de Araujo Lima B."/>
            <person name="Machado C.R."/>
            <person name="de Almeida Soares C.M."/>
            <person name="Probst C.M."/>
            <person name="de Menezes C.B."/>
            <person name="Thompson C.E."/>
            <person name="Bartholomeu D.C."/>
            <person name="Gradia D.F."/>
            <person name="Pavoni D.P."/>
            <person name="Grisard E.C."/>
            <person name="Fantinatti-Garboggini F."/>
            <person name="Marchini F.K."/>
            <person name="Rodrigues-Luiz G.F."/>
            <person name="Wagner G."/>
            <person name="Goldman G.H."/>
            <person name="Fietto J.L."/>
            <person name="Elias M.C."/>
            <person name="Goldman M.H."/>
            <person name="Sagot M.F."/>
            <person name="Pereira M."/>
            <person name="Stoco P.H."/>
            <person name="de Mendonca-Neto R.P."/>
            <person name="Teixeira S.M."/>
            <person name="Maciel T.E."/>
            <person name="de Oliveira Mendes T.A."/>
            <person name="Urmenyi T.P."/>
            <person name="de Souza W."/>
            <person name="Schenkman S."/>
            <person name="de Vasconcelos A.T."/>
        </authorList>
    </citation>
    <scope>NUCLEOTIDE SEQUENCE [LARGE SCALE GENOMIC DNA]</scope>
</reference>
<dbReference type="OrthoDB" id="271947at2759"/>
<dbReference type="Proteomes" id="UP000015354">
    <property type="component" value="Unassembled WGS sequence"/>
</dbReference>
<reference evidence="4" key="2">
    <citation type="submission" date="2013-03" db="EMBL/GenBank/DDBJ databases">
        <authorList>
            <person name="Motta M.C.M."/>
            <person name="Martins A.C.A."/>
            <person name="Preta C.M.C.C."/>
            <person name="Silva R."/>
            <person name="de Souza S.S."/>
            <person name="Klein C.C."/>
            <person name="de Almeida L.G.P."/>
            <person name="Cunha O.L."/>
            <person name="Colabardini A.C."/>
            <person name="Lima B.A."/>
            <person name="Machado C.R."/>
            <person name="Soares C.M.A."/>
            <person name="de Menezes C.B.A."/>
            <person name="Bartolomeu D.C."/>
            <person name="Grisard E.C."/>
            <person name="Fantinatti-Garboggini F."/>
            <person name="Rodrigues-Luiz G.F."/>
            <person name="Wagner G."/>
            <person name="Goldman G.H."/>
            <person name="Fietto J.L.R."/>
            <person name="Ciapina L.P."/>
            <person name="Brocchi M."/>
            <person name="Elias M.C."/>
            <person name="Goldman M.H.S."/>
            <person name="Sagot M.-F."/>
            <person name="Pereira M."/>
            <person name="Stoco P.H."/>
            <person name="Teixeira S.M.R."/>
            <person name="de Mendonca-Neto R.P."/>
            <person name="Maciel T.E.F."/>
            <person name="Mendes T.A.O."/>
            <person name="Urmenyi T.P."/>
            <person name="Teixeira M.M.G."/>
            <person name="de Camargo E.F.P."/>
            <person name="de Sousa W."/>
            <person name="Schenkman S."/>
            <person name="de Vasconcelos A.T.R."/>
        </authorList>
    </citation>
    <scope>NUCLEOTIDE SEQUENCE</scope>
</reference>
<evidence type="ECO:0000313" key="3">
    <source>
        <dbReference type="EMBL" id="EPY32971.1"/>
    </source>
</evidence>
<organism evidence="4 5">
    <name type="scientific">Strigomonas culicis</name>
    <dbReference type="NCBI Taxonomy" id="28005"/>
    <lineage>
        <taxon>Eukaryota</taxon>
        <taxon>Discoba</taxon>
        <taxon>Euglenozoa</taxon>
        <taxon>Kinetoplastea</taxon>
        <taxon>Metakinetoplastina</taxon>
        <taxon>Trypanosomatida</taxon>
        <taxon>Trypanosomatidae</taxon>
        <taxon>Strigomonadinae</taxon>
        <taxon>Strigomonas</taxon>
    </lineage>
</organism>
<dbReference type="EMBL" id="ATMH01002553">
    <property type="protein sequence ID" value="EPY32971.1"/>
    <property type="molecule type" value="Genomic_DNA"/>
</dbReference>
<evidence type="ECO:0000313" key="4">
    <source>
        <dbReference type="EMBL" id="EPY34176.1"/>
    </source>
</evidence>
<evidence type="ECO:0000313" key="2">
    <source>
        <dbReference type="EMBL" id="EPY30159.1"/>
    </source>
</evidence>
<accession>S9W499</accession>
<dbReference type="EMBL" id="ATMH01001795">
    <property type="protein sequence ID" value="EPY34176.1"/>
    <property type="molecule type" value="Genomic_DNA"/>
</dbReference>